<feature type="transmembrane region" description="Helical" evidence="1">
    <location>
        <begin position="140"/>
        <end position="163"/>
    </location>
</feature>
<dbReference type="RefSeq" id="WP_008976934.1">
    <property type="nucleotide sequence ID" value="NZ_BHEO01000005.1"/>
</dbReference>
<proteinExistence type="predicted"/>
<dbReference type="Proteomes" id="UP000294613">
    <property type="component" value="Unassembled WGS sequence"/>
</dbReference>
<organism evidence="3 4">
    <name type="scientific">Faecalimonas umbilicata</name>
    <dbReference type="NCBI Taxonomy" id="1912855"/>
    <lineage>
        <taxon>Bacteria</taxon>
        <taxon>Bacillati</taxon>
        <taxon>Bacillota</taxon>
        <taxon>Clostridia</taxon>
        <taxon>Lachnospirales</taxon>
        <taxon>Lachnospiraceae</taxon>
        <taxon>Faecalimonas</taxon>
    </lineage>
</organism>
<evidence type="ECO:0000313" key="2">
    <source>
        <dbReference type="EMBL" id="GBU04838.1"/>
    </source>
</evidence>
<dbReference type="EMBL" id="BHEO01000005">
    <property type="protein sequence ID" value="GBU04838.1"/>
    <property type="molecule type" value="Genomic_DNA"/>
</dbReference>
<evidence type="ECO:0000313" key="5">
    <source>
        <dbReference type="Proteomes" id="UP000702954"/>
    </source>
</evidence>
<keyword evidence="1" id="KW-0812">Transmembrane</keyword>
<feature type="transmembrane region" description="Helical" evidence="1">
    <location>
        <begin position="52"/>
        <end position="69"/>
    </location>
</feature>
<keyword evidence="5" id="KW-1185">Reference proteome</keyword>
<evidence type="ECO:0000313" key="4">
    <source>
        <dbReference type="Proteomes" id="UP000294613"/>
    </source>
</evidence>
<keyword evidence="1" id="KW-0472">Membrane</keyword>
<sequence length="178" mass="19740">MHVNARKIALSGVLAAFAVVLIVLGSIFETSTLFLLAAAAFCVGIVVREWGIAYGAAFLTACTLLGVIVSPQKMYCVTFAAMGIYLLLAEAGWEALAKAERIQKKKIILWVWKYLVFNSMFLPALYFFPSLLVAKKMTKTLFFVMAAAGQAGIFIFDRAYIYFQAEVWGRLRGKVMKQ</sequence>
<gene>
    <name evidence="3" type="ORF">EDD74_11524</name>
    <name evidence="2" type="ORF">FAEUMB_13790</name>
</gene>
<protein>
    <recommendedName>
        <fullName evidence="6">Energy-coupling factor transport system substrate-specific component</fullName>
    </recommendedName>
</protein>
<reference evidence="2 5" key="1">
    <citation type="journal article" date="2018" name="Int. J. Syst. Evol. Microbiol.">
        <title>Draft Genome Sequence of Faecalimonas umbilicata JCM 30896T, an Acetate-Producing Bacterium Isolated from Human Feces.</title>
        <authorList>
            <person name="Sakamoto M."/>
            <person name="Ikeyama N."/>
            <person name="Yuki M."/>
            <person name="Ohkuma M."/>
        </authorList>
    </citation>
    <scope>NUCLEOTIDE SEQUENCE [LARGE SCALE GENOMIC DNA]</scope>
    <source>
        <strain evidence="2 5">EGH7</strain>
    </source>
</reference>
<dbReference type="AlphaFoldDB" id="A0A4R3JPY7"/>
<feature type="transmembrane region" description="Helical" evidence="1">
    <location>
        <begin position="107"/>
        <end position="128"/>
    </location>
</feature>
<evidence type="ECO:0000256" key="1">
    <source>
        <dbReference type="SAM" id="Phobius"/>
    </source>
</evidence>
<reference evidence="3 4" key="2">
    <citation type="submission" date="2019-03" db="EMBL/GenBank/DDBJ databases">
        <title>Genomic Encyclopedia of Type Strains, Phase IV (KMG-IV): sequencing the most valuable type-strain genomes for metagenomic binning, comparative biology and taxonomic classification.</title>
        <authorList>
            <person name="Goeker M."/>
        </authorList>
    </citation>
    <scope>NUCLEOTIDE SEQUENCE [LARGE SCALE GENOMIC DNA]</scope>
    <source>
        <strain evidence="3 4">DSM 103426</strain>
    </source>
</reference>
<accession>A0A4R3JPY7</accession>
<dbReference type="EMBL" id="SLZV01000015">
    <property type="protein sequence ID" value="TCS67702.1"/>
    <property type="molecule type" value="Genomic_DNA"/>
</dbReference>
<feature type="transmembrane region" description="Helical" evidence="1">
    <location>
        <begin position="76"/>
        <end position="95"/>
    </location>
</feature>
<evidence type="ECO:0008006" key="6">
    <source>
        <dbReference type="Google" id="ProtNLM"/>
    </source>
</evidence>
<dbReference type="Proteomes" id="UP000702954">
    <property type="component" value="Unassembled WGS sequence"/>
</dbReference>
<keyword evidence="1" id="KW-1133">Transmembrane helix</keyword>
<evidence type="ECO:0000313" key="3">
    <source>
        <dbReference type="EMBL" id="TCS67702.1"/>
    </source>
</evidence>
<name>A0A4R3JPY7_9FIRM</name>
<comment type="caution">
    <text evidence="3">The sequence shown here is derived from an EMBL/GenBank/DDBJ whole genome shotgun (WGS) entry which is preliminary data.</text>
</comment>